<dbReference type="AlphaFoldDB" id="A0AAV2NJL0"/>
<evidence type="ECO:0000313" key="3">
    <source>
        <dbReference type="EMBL" id="CAL1679950.1"/>
    </source>
</evidence>
<gene>
    <name evidence="3" type="ORF">LPLAT_LOCUS6051</name>
</gene>
<protein>
    <submittedName>
        <fullName evidence="3">Uncharacterized protein</fullName>
    </submittedName>
</protein>
<evidence type="ECO:0000256" key="2">
    <source>
        <dbReference type="SAM" id="SignalP"/>
    </source>
</evidence>
<feature type="region of interest" description="Disordered" evidence="1">
    <location>
        <begin position="237"/>
        <end position="269"/>
    </location>
</feature>
<evidence type="ECO:0000256" key="1">
    <source>
        <dbReference type="SAM" id="MobiDB-lite"/>
    </source>
</evidence>
<keyword evidence="4" id="KW-1185">Reference proteome</keyword>
<evidence type="ECO:0000313" key="4">
    <source>
        <dbReference type="Proteomes" id="UP001497644"/>
    </source>
</evidence>
<dbReference type="Proteomes" id="UP001497644">
    <property type="component" value="Chromosome 2"/>
</dbReference>
<dbReference type="EMBL" id="OZ034825">
    <property type="protein sequence ID" value="CAL1679950.1"/>
    <property type="molecule type" value="Genomic_DNA"/>
</dbReference>
<accession>A0AAV2NJL0</accession>
<keyword evidence="2" id="KW-0732">Signal</keyword>
<feature type="chain" id="PRO_5043494928" evidence="2">
    <location>
        <begin position="25"/>
        <end position="269"/>
    </location>
</feature>
<name>A0AAV2NJL0_9HYME</name>
<reference evidence="3" key="1">
    <citation type="submission" date="2024-04" db="EMBL/GenBank/DDBJ databases">
        <authorList>
            <consortium name="Molecular Ecology Group"/>
        </authorList>
    </citation>
    <scope>NUCLEOTIDE SEQUENCE</scope>
</reference>
<sequence>MKTRTRTIFVACFAIVMFNNFGTASVKVSSKVDLGSDENEEILSNETFYTIENLNESTDPLESISRASKPSTISWRRGSGLVKSSEPRKRRIYLSQDDSSKRPKIINNIKIVINSNDSLPNGNSCKSSGICDVSVSSKPDGKGNIVTEVHLSIITNAKPNAKIDDIPVIDSFRGISEEQSTFHPISAPNPLHSRRDNIPQIQTNYQGYGEPWYHHRRTFQRPRMYWSYRHFGDDGNAGFRDHKTWPRDKPIVDDKIEPPLSRTKLSDDD</sequence>
<organism evidence="3 4">
    <name type="scientific">Lasius platythorax</name>
    <dbReference type="NCBI Taxonomy" id="488582"/>
    <lineage>
        <taxon>Eukaryota</taxon>
        <taxon>Metazoa</taxon>
        <taxon>Ecdysozoa</taxon>
        <taxon>Arthropoda</taxon>
        <taxon>Hexapoda</taxon>
        <taxon>Insecta</taxon>
        <taxon>Pterygota</taxon>
        <taxon>Neoptera</taxon>
        <taxon>Endopterygota</taxon>
        <taxon>Hymenoptera</taxon>
        <taxon>Apocrita</taxon>
        <taxon>Aculeata</taxon>
        <taxon>Formicoidea</taxon>
        <taxon>Formicidae</taxon>
        <taxon>Formicinae</taxon>
        <taxon>Lasius</taxon>
        <taxon>Lasius</taxon>
    </lineage>
</organism>
<feature type="signal peptide" evidence="2">
    <location>
        <begin position="1"/>
        <end position="24"/>
    </location>
</feature>
<feature type="compositionally biased region" description="Basic and acidic residues" evidence="1">
    <location>
        <begin position="239"/>
        <end position="257"/>
    </location>
</feature>
<proteinExistence type="predicted"/>